<protein>
    <submittedName>
        <fullName evidence="3">Kinase-like protein</fullName>
    </submittedName>
</protein>
<evidence type="ECO:0000313" key="4">
    <source>
        <dbReference type="Proteomes" id="UP000007264"/>
    </source>
</evidence>
<dbReference type="PIRSF" id="PIRSF000654">
    <property type="entry name" value="Integrin-linked_kinase"/>
    <property type="match status" value="1"/>
</dbReference>
<dbReference type="InterPro" id="IPR000719">
    <property type="entry name" value="Prot_kinase_dom"/>
</dbReference>
<dbReference type="InterPro" id="IPR008271">
    <property type="entry name" value="Ser/Thr_kinase_AS"/>
</dbReference>
<dbReference type="RefSeq" id="XP_005644736.1">
    <property type="nucleotide sequence ID" value="XM_005644679.1"/>
</dbReference>
<dbReference type="AlphaFoldDB" id="I0YP73"/>
<organism evidence="3 4">
    <name type="scientific">Coccomyxa subellipsoidea (strain C-169)</name>
    <name type="common">Green microalga</name>
    <dbReference type="NCBI Taxonomy" id="574566"/>
    <lineage>
        <taxon>Eukaryota</taxon>
        <taxon>Viridiplantae</taxon>
        <taxon>Chlorophyta</taxon>
        <taxon>core chlorophytes</taxon>
        <taxon>Trebouxiophyceae</taxon>
        <taxon>Trebouxiophyceae incertae sedis</taxon>
        <taxon>Coccomyxaceae</taxon>
        <taxon>Coccomyxa</taxon>
        <taxon>Coccomyxa subellipsoidea</taxon>
    </lineage>
</organism>
<name>I0YP73_COCSC</name>
<evidence type="ECO:0000259" key="2">
    <source>
        <dbReference type="PROSITE" id="PS50011"/>
    </source>
</evidence>
<dbReference type="EMBL" id="AGSI01000016">
    <property type="protein sequence ID" value="EIE20192.1"/>
    <property type="molecule type" value="Genomic_DNA"/>
</dbReference>
<dbReference type="SUPFAM" id="SSF56112">
    <property type="entry name" value="Protein kinase-like (PK-like)"/>
    <property type="match status" value="1"/>
</dbReference>
<proteinExistence type="inferred from homology"/>
<feature type="non-terminal residue" evidence="3">
    <location>
        <position position="1"/>
    </location>
</feature>
<dbReference type="GeneID" id="17038168"/>
<evidence type="ECO:0000313" key="3">
    <source>
        <dbReference type="EMBL" id="EIE20192.1"/>
    </source>
</evidence>
<dbReference type="InterPro" id="IPR047173">
    <property type="entry name" value="STRAD_A/B-like"/>
</dbReference>
<dbReference type="OrthoDB" id="248923at2759"/>
<dbReference type="PROSITE" id="PS00108">
    <property type="entry name" value="PROTEIN_KINASE_ST"/>
    <property type="match status" value="1"/>
</dbReference>
<dbReference type="KEGG" id="csl:COCSUDRAFT_18685"/>
<dbReference type="GO" id="GO:0004672">
    <property type="term" value="F:protein kinase activity"/>
    <property type="evidence" value="ECO:0007669"/>
    <property type="project" value="InterPro"/>
</dbReference>
<dbReference type="STRING" id="574566.I0YP73"/>
<dbReference type="PROSITE" id="PS50011">
    <property type="entry name" value="PROTEIN_KINASE_DOM"/>
    <property type="match status" value="1"/>
</dbReference>
<dbReference type="PANTHER" id="PTHR48014">
    <property type="entry name" value="SERINE/THREONINE-PROTEIN KINASE FRAY2"/>
    <property type="match status" value="1"/>
</dbReference>
<dbReference type="eggNOG" id="KOG0582">
    <property type="taxonomic scope" value="Eukaryota"/>
</dbReference>
<dbReference type="PANTHER" id="PTHR48014:SF21">
    <property type="entry name" value="SERINE_THREONINE-PROTEIN KINASE FRAY2"/>
    <property type="match status" value="1"/>
</dbReference>
<comment type="similarity">
    <text evidence="1">Belongs to the protein kinase superfamily. STE Ser/Thr protein kinase family. STE20 subfamily.</text>
</comment>
<dbReference type="GO" id="GO:0043539">
    <property type="term" value="F:protein serine/threonine kinase activator activity"/>
    <property type="evidence" value="ECO:0007669"/>
    <property type="project" value="InterPro"/>
</dbReference>
<dbReference type="Proteomes" id="UP000007264">
    <property type="component" value="Unassembled WGS sequence"/>
</dbReference>
<gene>
    <name evidence="3" type="ORF">COCSUDRAFT_18685</name>
</gene>
<keyword evidence="4" id="KW-1185">Reference proteome</keyword>
<sequence length="285" mass="31853">RNNFPCAADQYELVREIGKGACGLVWLAKCLPLDEEVALKILEADDLKCPLEHIMRETQIMHEMRHPNVMPLYCSFVHKEQLWMVMPYVAGGSLFGIISGNYPQGLEEEVVATVALDVLRGLEYMHAHSMIHRDVKAANVLVNTDGRVVLSDFGGSGSGGGQFRSAWACQKYLARNTFTGTPCFMAPEVMAATDDCQSYNMAADVWSFGIFLEELALGRAPYAHMKLESVILTTLHEDAPVLGNQKTKRKFSEELQDIVAVCLQKDPSQRPICSQLLKHKFFKVR</sequence>
<accession>I0YP73</accession>
<evidence type="ECO:0000256" key="1">
    <source>
        <dbReference type="ARBA" id="ARBA00008874"/>
    </source>
</evidence>
<dbReference type="GO" id="GO:0005524">
    <property type="term" value="F:ATP binding"/>
    <property type="evidence" value="ECO:0007669"/>
    <property type="project" value="InterPro"/>
</dbReference>
<comment type="caution">
    <text evidence="3">The sequence shown here is derived from an EMBL/GenBank/DDBJ whole genome shotgun (WGS) entry which is preliminary data.</text>
</comment>
<dbReference type="Pfam" id="PF00069">
    <property type="entry name" value="Pkinase"/>
    <property type="match status" value="1"/>
</dbReference>
<feature type="domain" description="Protein kinase" evidence="2">
    <location>
        <begin position="11"/>
        <end position="282"/>
    </location>
</feature>
<reference evidence="3 4" key="1">
    <citation type="journal article" date="2012" name="Genome Biol.">
        <title>The genome of the polar eukaryotic microalga coccomyxa subellipsoidea reveals traits of cold adaptation.</title>
        <authorList>
            <person name="Blanc G."/>
            <person name="Agarkova I."/>
            <person name="Grimwood J."/>
            <person name="Kuo A."/>
            <person name="Brueggeman A."/>
            <person name="Dunigan D."/>
            <person name="Gurnon J."/>
            <person name="Ladunga I."/>
            <person name="Lindquist E."/>
            <person name="Lucas S."/>
            <person name="Pangilinan J."/>
            <person name="Proschold T."/>
            <person name="Salamov A."/>
            <person name="Schmutz J."/>
            <person name="Weeks D."/>
            <person name="Yamada T."/>
            <person name="Claverie J.M."/>
            <person name="Grigoriev I."/>
            <person name="Van Etten J."/>
            <person name="Lomsadze A."/>
            <person name="Borodovsky M."/>
        </authorList>
    </citation>
    <scope>NUCLEOTIDE SEQUENCE [LARGE SCALE GENOMIC DNA]</scope>
    <source>
        <strain evidence="3 4">C-169</strain>
    </source>
</reference>
<dbReference type="SMART" id="SM00220">
    <property type="entry name" value="S_TKc"/>
    <property type="match status" value="1"/>
</dbReference>
<dbReference type="InterPro" id="IPR011009">
    <property type="entry name" value="Kinase-like_dom_sf"/>
</dbReference>
<dbReference type="Gene3D" id="1.10.510.10">
    <property type="entry name" value="Transferase(Phosphotransferase) domain 1"/>
    <property type="match status" value="1"/>
</dbReference>
<dbReference type="Gene3D" id="3.30.200.20">
    <property type="entry name" value="Phosphorylase Kinase, domain 1"/>
    <property type="match status" value="1"/>
</dbReference>